<dbReference type="EMBL" id="MCBR01020401">
    <property type="protein sequence ID" value="RKF55412.1"/>
    <property type="molecule type" value="Genomic_DNA"/>
</dbReference>
<accession>A0A420HD95</accession>
<organism evidence="1 2">
    <name type="scientific">Golovinomyces cichoracearum</name>
    <dbReference type="NCBI Taxonomy" id="62708"/>
    <lineage>
        <taxon>Eukaryota</taxon>
        <taxon>Fungi</taxon>
        <taxon>Dikarya</taxon>
        <taxon>Ascomycota</taxon>
        <taxon>Pezizomycotina</taxon>
        <taxon>Leotiomycetes</taxon>
        <taxon>Erysiphales</taxon>
        <taxon>Erysiphaceae</taxon>
        <taxon>Golovinomyces</taxon>
    </lineage>
</organism>
<sequence>MQFSTLIITPCVFGSLVSSFKSENKNPPIYRLDRTVICDENTIFSGPHLDYGTEKACSRIKRIPKCFDSGCIRTVLSKLNPSSAKIYRGTLFKINSVPSLDYASPHSDKTLYEWKMPKIDLNKHQKSRFISLFHSIRSPINALS</sequence>
<dbReference type="Proteomes" id="UP000285405">
    <property type="component" value="Unassembled WGS sequence"/>
</dbReference>
<name>A0A420HD95_9PEZI</name>
<proteinExistence type="predicted"/>
<dbReference type="AlphaFoldDB" id="A0A420HD95"/>
<protein>
    <submittedName>
        <fullName evidence="1">Uncharacterized protein</fullName>
    </submittedName>
</protein>
<gene>
    <name evidence="1" type="ORF">GcC1_204039</name>
</gene>
<evidence type="ECO:0000313" key="1">
    <source>
        <dbReference type="EMBL" id="RKF55412.1"/>
    </source>
</evidence>
<comment type="caution">
    <text evidence="1">The sequence shown here is derived from an EMBL/GenBank/DDBJ whole genome shotgun (WGS) entry which is preliminary data.</text>
</comment>
<evidence type="ECO:0000313" key="2">
    <source>
        <dbReference type="Proteomes" id="UP000285405"/>
    </source>
</evidence>
<reference evidence="1 2" key="1">
    <citation type="journal article" date="2018" name="BMC Genomics">
        <title>Comparative genome analyses reveal sequence features reflecting distinct modes of host-adaptation between dicot and monocot powdery mildew.</title>
        <authorList>
            <person name="Wu Y."/>
            <person name="Ma X."/>
            <person name="Pan Z."/>
            <person name="Kale S.D."/>
            <person name="Song Y."/>
            <person name="King H."/>
            <person name="Zhang Q."/>
            <person name="Presley C."/>
            <person name="Deng X."/>
            <person name="Wei C.I."/>
            <person name="Xiao S."/>
        </authorList>
    </citation>
    <scope>NUCLEOTIDE SEQUENCE [LARGE SCALE GENOMIC DNA]</scope>
    <source>
        <strain evidence="1">UCSC1</strain>
    </source>
</reference>